<feature type="transmembrane region" description="Helical" evidence="2">
    <location>
        <begin position="31"/>
        <end position="48"/>
    </location>
</feature>
<keyword evidence="2" id="KW-0812">Transmembrane</keyword>
<evidence type="ECO:0000313" key="4">
    <source>
        <dbReference type="Proteomes" id="UP000027195"/>
    </source>
</evidence>
<reference evidence="4" key="1">
    <citation type="journal article" date="2014" name="Proc. Natl. Acad. Sci. U.S.A.">
        <title>Extensive sampling of basidiomycete genomes demonstrates inadequacy of the white-rot/brown-rot paradigm for wood decay fungi.</title>
        <authorList>
            <person name="Riley R."/>
            <person name="Salamov A.A."/>
            <person name="Brown D.W."/>
            <person name="Nagy L.G."/>
            <person name="Floudas D."/>
            <person name="Held B.W."/>
            <person name="Levasseur A."/>
            <person name="Lombard V."/>
            <person name="Morin E."/>
            <person name="Otillar R."/>
            <person name="Lindquist E.A."/>
            <person name="Sun H."/>
            <person name="LaButti K.M."/>
            <person name="Schmutz J."/>
            <person name="Jabbour D."/>
            <person name="Luo H."/>
            <person name="Baker S.E."/>
            <person name="Pisabarro A.G."/>
            <person name="Walton J.D."/>
            <person name="Blanchette R.A."/>
            <person name="Henrissat B."/>
            <person name="Martin F."/>
            <person name="Cullen D."/>
            <person name="Hibbett D.S."/>
            <person name="Grigoriev I.V."/>
        </authorList>
    </citation>
    <scope>NUCLEOTIDE SEQUENCE [LARGE SCALE GENOMIC DNA]</scope>
    <source>
        <strain evidence="4">FD-172 SS1</strain>
    </source>
</reference>
<dbReference type="InParanoid" id="A0A067MJR8"/>
<evidence type="ECO:0000256" key="1">
    <source>
        <dbReference type="SAM" id="MobiDB-lite"/>
    </source>
</evidence>
<protein>
    <submittedName>
        <fullName evidence="3">Uncharacterized protein</fullName>
    </submittedName>
</protein>
<organism evidence="3 4">
    <name type="scientific">Botryobasidium botryosum (strain FD-172 SS1)</name>
    <dbReference type="NCBI Taxonomy" id="930990"/>
    <lineage>
        <taxon>Eukaryota</taxon>
        <taxon>Fungi</taxon>
        <taxon>Dikarya</taxon>
        <taxon>Basidiomycota</taxon>
        <taxon>Agaricomycotina</taxon>
        <taxon>Agaricomycetes</taxon>
        <taxon>Cantharellales</taxon>
        <taxon>Botryobasidiaceae</taxon>
        <taxon>Botryobasidium</taxon>
    </lineage>
</organism>
<name>A0A067MJR8_BOTB1</name>
<dbReference type="EMBL" id="KL198029">
    <property type="protein sequence ID" value="KDQ16018.1"/>
    <property type="molecule type" value="Genomic_DNA"/>
</dbReference>
<proteinExistence type="predicted"/>
<accession>A0A067MJR8</accession>
<feature type="region of interest" description="Disordered" evidence="1">
    <location>
        <begin position="1"/>
        <end position="24"/>
    </location>
</feature>
<dbReference type="HOGENOM" id="CLU_085458_0_0_1"/>
<sequence length="245" mass="27546">MSSSLPLYHPLAEKSPGEQPRRAPSKCNRSRLAVIVLAIVAVVYFLFLNSPCAIGRTYPRRGWHSRAHWTSPPSFDPDTAQLSFALTRSTPEIPDALTVAFFAPDIAVDAMGRVMRVGRHDMKTLQRFARRAVGLEQGSHSKPGAVRSQWRIQQERTDYPIDRLRVVSDLGVRDVSVYGFEPDATSELEEPVDGLTHLPRAVRNIFGALEEARRDFRSGFEDADMVNRVTKRVVELHVDVRADEV</sequence>
<keyword evidence="4" id="KW-1185">Reference proteome</keyword>
<evidence type="ECO:0000313" key="3">
    <source>
        <dbReference type="EMBL" id="KDQ16018.1"/>
    </source>
</evidence>
<dbReference type="Proteomes" id="UP000027195">
    <property type="component" value="Unassembled WGS sequence"/>
</dbReference>
<gene>
    <name evidence="3" type="ORF">BOTBODRAFT_31105</name>
</gene>
<keyword evidence="2" id="KW-1133">Transmembrane helix</keyword>
<dbReference type="AlphaFoldDB" id="A0A067MJR8"/>
<keyword evidence="2" id="KW-0472">Membrane</keyword>
<dbReference type="OrthoDB" id="3006153at2759"/>
<evidence type="ECO:0000256" key="2">
    <source>
        <dbReference type="SAM" id="Phobius"/>
    </source>
</evidence>
<feature type="compositionally biased region" description="Basic and acidic residues" evidence="1">
    <location>
        <begin position="11"/>
        <end position="21"/>
    </location>
</feature>